<dbReference type="EMBL" id="LXQA011403230">
    <property type="protein sequence ID" value="MCI96007.1"/>
    <property type="molecule type" value="Genomic_DNA"/>
</dbReference>
<protein>
    <submittedName>
        <fullName evidence="1">Uncharacterized protein</fullName>
    </submittedName>
</protein>
<organism evidence="1 2">
    <name type="scientific">Trifolium medium</name>
    <dbReference type="NCBI Taxonomy" id="97028"/>
    <lineage>
        <taxon>Eukaryota</taxon>
        <taxon>Viridiplantae</taxon>
        <taxon>Streptophyta</taxon>
        <taxon>Embryophyta</taxon>
        <taxon>Tracheophyta</taxon>
        <taxon>Spermatophyta</taxon>
        <taxon>Magnoliopsida</taxon>
        <taxon>eudicotyledons</taxon>
        <taxon>Gunneridae</taxon>
        <taxon>Pentapetalae</taxon>
        <taxon>rosids</taxon>
        <taxon>fabids</taxon>
        <taxon>Fabales</taxon>
        <taxon>Fabaceae</taxon>
        <taxon>Papilionoideae</taxon>
        <taxon>50 kb inversion clade</taxon>
        <taxon>NPAAA clade</taxon>
        <taxon>Hologalegina</taxon>
        <taxon>IRL clade</taxon>
        <taxon>Trifolieae</taxon>
        <taxon>Trifolium</taxon>
    </lineage>
</organism>
<sequence>NPFRADWTVSAFVPIPQEKGGRAPHLSGG</sequence>
<keyword evidence="2" id="KW-1185">Reference proteome</keyword>
<dbReference type="Proteomes" id="UP000265520">
    <property type="component" value="Unassembled WGS sequence"/>
</dbReference>
<name>A0A392W6P0_9FABA</name>
<comment type="caution">
    <text evidence="1">The sequence shown here is derived from an EMBL/GenBank/DDBJ whole genome shotgun (WGS) entry which is preliminary data.</text>
</comment>
<reference evidence="1 2" key="1">
    <citation type="journal article" date="2018" name="Front. Plant Sci.">
        <title>Red Clover (Trifolium pratense) and Zigzag Clover (T. medium) - A Picture of Genomic Similarities and Differences.</title>
        <authorList>
            <person name="Dluhosova J."/>
            <person name="Istvanek J."/>
            <person name="Nedelnik J."/>
            <person name="Repkova J."/>
        </authorList>
    </citation>
    <scope>NUCLEOTIDE SEQUENCE [LARGE SCALE GENOMIC DNA]</scope>
    <source>
        <strain evidence="2">cv. 10/8</strain>
        <tissue evidence="1">Leaf</tissue>
    </source>
</reference>
<accession>A0A392W6P0</accession>
<evidence type="ECO:0000313" key="2">
    <source>
        <dbReference type="Proteomes" id="UP000265520"/>
    </source>
</evidence>
<dbReference type="AlphaFoldDB" id="A0A392W6P0"/>
<feature type="non-terminal residue" evidence="1">
    <location>
        <position position="1"/>
    </location>
</feature>
<evidence type="ECO:0000313" key="1">
    <source>
        <dbReference type="EMBL" id="MCI96007.1"/>
    </source>
</evidence>
<proteinExistence type="predicted"/>